<dbReference type="PANTHER" id="PTHR43304">
    <property type="entry name" value="PHYTOCHROME-LIKE PROTEIN CPH1"/>
    <property type="match status" value="1"/>
</dbReference>
<protein>
    <recommendedName>
        <fullName evidence="3">histidine kinase</fullName>
        <ecNumber evidence="3">2.7.13.3</ecNumber>
    </recommendedName>
</protein>
<dbReference type="GO" id="GO:0016020">
    <property type="term" value="C:membrane"/>
    <property type="evidence" value="ECO:0007669"/>
    <property type="project" value="UniProtKB-SubCell"/>
</dbReference>
<organism evidence="14 15">
    <name type="scientific">Flavobacterium limnosediminis JC2902</name>
    <dbReference type="NCBI Taxonomy" id="1341181"/>
    <lineage>
        <taxon>Bacteria</taxon>
        <taxon>Pseudomonadati</taxon>
        <taxon>Bacteroidota</taxon>
        <taxon>Flavobacteriia</taxon>
        <taxon>Flavobacteriales</taxon>
        <taxon>Flavobacteriaceae</taxon>
        <taxon>Flavobacterium</taxon>
    </lineage>
</organism>
<dbReference type="InterPro" id="IPR003594">
    <property type="entry name" value="HATPase_dom"/>
</dbReference>
<dbReference type="FunFam" id="3.30.565.10:FF:000006">
    <property type="entry name" value="Sensor histidine kinase WalK"/>
    <property type="match status" value="1"/>
</dbReference>
<dbReference type="InterPro" id="IPR036097">
    <property type="entry name" value="HisK_dim/P_sf"/>
</dbReference>
<evidence type="ECO:0000256" key="6">
    <source>
        <dbReference type="ARBA" id="ARBA00022692"/>
    </source>
</evidence>
<dbReference type="PANTHER" id="PTHR43304:SF1">
    <property type="entry name" value="PAC DOMAIN-CONTAINING PROTEIN"/>
    <property type="match status" value="1"/>
</dbReference>
<keyword evidence="6 11" id="KW-0812">Transmembrane</keyword>
<evidence type="ECO:0000256" key="9">
    <source>
        <dbReference type="ARBA" id="ARBA00023136"/>
    </source>
</evidence>
<gene>
    <name evidence="14" type="ORF">FLJC2902T_30570</name>
</gene>
<evidence type="ECO:0000259" key="12">
    <source>
        <dbReference type="PROSITE" id="PS50109"/>
    </source>
</evidence>
<dbReference type="CDD" id="cd00082">
    <property type="entry name" value="HisKA"/>
    <property type="match status" value="1"/>
</dbReference>
<evidence type="ECO:0000256" key="3">
    <source>
        <dbReference type="ARBA" id="ARBA00012438"/>
    </source>
</evidence>
<dbReference type="SUPFAM" id="SSF47384">
    <property type="entry name" value="Homodimeric domain of signal transducing histidine kinase"/>
    <property type="match status" value="1"/>
</dbReference>
<dbReference type="EMBL" id="AVGG01000024">
    <property type="protein sequence ID" value="ESU25774.1"/>
    <property type="molecule type" value="Genomic_DNA"/>
</dbReference>
<dbReference type="PROSITE" id="PS50839">
    <property type="entry name" value="CHASE"/>
    <property type="match status" value="1"/>
</dbReference>
<dbReference type="Pfam" id="PF00512">
    <property type="entry name" value="HisKA"/>
    <property type="match status" value="1"/>
</dbReference>
<keyword evidence="5 14" id="KW-0808">Transferase</keyword>
<keyword evidence="7" id="KW-0418">Kinase</keyword>
<dbReference type="EC" id="2.7.13.3" evidence="3"/>
<evidence type="ECO:0000256" key="7">
    <source>
        <dbReference type="ARBA" id="ARBA00022777"/>
    </source>
</evidence>
<evidence type="ECO:0000256" key="11">
    <source>
        <dbReference type="SAM" id="Phobius"/>
    </source>
</evidence>
<dbReference type="InterPro" id="IPR052162">
    <property type="entry name" value="Sensor_kinase/Photoreceptor"/>
</dbReference>
<accession>V6SH53</accession>
<dbReference type="SMART" id="SM00387">
    <property type="entry name" value="HATPase_c"/>
    <property type="match status" value="1"/>
</dbReference>
<evidence type="ECO:0000256" key="5">
    <source>
        <dbReference type="ARBA" id="ARBA00022679"/>
    </source>
</evidence>
<dbReference type="InterPro" id="IPR003661">
    <property type="entry name" value="HisK_dim/P_dom"/>
</dbReference>
<dbReference type="SMART" id="SM01079">
    <property type="entry name" value="CHASE"/>
    <property type="match status" value="1"/>
</dbReference>
<dbReference type="eggNOG" id="COG4251">
    <property type="taxonomic scope" value="Bacteria"/>
</dbReference>
<dbReference type="SMART" id="SM00388">
    <property type="entry name" value="HisKA"/>
    <property type="match status" value="1"/>
</dbReference>
<dbReference type="InterPro" id="IPR005467">
    <property type="entry name" value="His_kinase_dom"/>
</dbReference>
<sequence>MNKVLIQILRDLLQTRPNRTVWIVFLLSLLITQGIAYRIYVVEKEYEFLLVKKEAEHIKNQLEDAINQSINASKILAFLIEQHLVDAYFERVSGELISQNDFVDALQLVRDNTIIKTYPLKGNEVVIGYSVLNDSAHRKEAMKALKRRQLYFEGPIRLKQGGEGIIGRLPVYRNNEFWGFSAVIIRKEKLLKAIGTDNTGMNDTYMYQLVKSGGGTANYNQMFESRKDFNEGVFYKNHLAVGDWDVYAKLRHSDYLSRALQFSFMGLLFSLLFAVFLWHLSIQPQRLQMLVDEKTNALDRLNRELENRAQELTASNKELEQFAYIASHDLQEPLRTVSSFLSQIERKYADLLDEKGKQYIRFAVDGAKRMRSIILDVLEFSRVGKYSDPPETIDLNVLLDEVCGTLQQTISEKRAIIQYGVLPKIFTHRSPMQQVFQNLIGNSLKYCKEGVKPTVRVSVLRLNNKWLFSVEDNGIGIDEEYSEKIFVIFQRLHTDDEYEGTGMGLAIVKKSIENLGGKVWVESGSDSGSTFYFTLPFMTANLPGSEENG</sequence>
<feature type="transmembrane region" description="Helical" evidence="11">
    <location>
        <begin position="20"/>
        <end position="40"/>
    </location>
</feature>
<proteinExistence type="predicted"/>
<dbReference type="PATRIC" id="fig|1341181.4.peg.3006"/>
<dbReference type="InterPro" id="IPR036890">
    <property type="entry name" value="HATPase_C_sf"/>
</dbReference>
<keyword evidence="15" id="KW-1185">Reference proteome</keyword>
<comment type="caution">
    <text evidence="14">The sequence shown here is derived from an EMBL/GenBank/DDBJ whole genome shotgun (WGS) entry which is preliminary data.</text>
</comment>
<dbReference type="Pfam" id="PF02518">
    <property type="entry name" value="HATPase_c"/>
    <property type="match status" value="1"/>
</dbReference>
<feature type="domain" description="CHASE" evidence="13">
    <location>
        <begin position="114"/>
        <end position="194"/>
    </location>
</feature>
<evidence type="ECO:0000313" key="14">
    <source>
        <dbReference type="EMBL" id="ESU25774.1"/>
    </source>
</evidence>
<keyword evidence="4" id="KW-0597">Phosphoprotein</keyword>
<evidence type="ECO:0000256" key="1">
    <source>
        <dbReference type="ARBA" id="ARBA00000085"/>
    </source>
</evidence>
<feature type="coiled-coil region" evidence="10">
    <location>
        <begin position="291"/>
        <end position="322"/>
    </location>
</feature>
<dbReference type="STRING" id="1341181.FLJC2902T_30570"/>
<keyword evidence="9 11" id="KW-0472">Membrane</keyword>
<dbReference type="InterPro" id="IPR006189">
    <property type="entry name" value="CHASE_dom"/>
</dbReference>
<evidence type="ECO:0000256" key="10">
    <source>
        <dbReference type="SAM" id="Coils"/>
    </source>
</evidence>
<evidence type="ECO:0000256" key="8">
    <source>
        <dbReference type="ARBA" id="ARBA00022989"/>
    </source>
</evidence>
<feature type="transmembrane region" description="Helical" evidence="11">
    <location>
        <begin position="259"/>
        <end position="280"/>
    </location>
</feature>
<feature type="domain" description="Histidine kinase" evidence="12">
    <location>
        <begin position="325"/>
        <end position="539"/>
    </location>
</feature>
<dbReference type="InterPro" id="IPR042240">
    <property type="entry name" value="CHASE_sf"/>
</dbReference>
<dbReference type="RefSeq" id="WP_023580592.1">
    <property type="nucleotide sequence ID" value="NZ_AVGG01000024.1"/>
</dbReference>
<comment type="catalytic activity">
    <reaction evidence="1">
        <text>ATP + protein L-histidine = ADP + protein N-phospho-L-histidine.</text>
        <dbReference type="EC" id="2.7.13.3"/>
    </reaction>
</comment>
<dbReference type="Gene3D" id="3.30.565.10">
    <property type="entry name" value="Histidine kinase-like ATPase, C-terminal domain"/>
    <property type="match status" value="1"/>
</dbReference>
<dbReference type="PROSITE" id="PS50109">
    <property type="entry name" value="HIS_KIN"/>
    <property type="match status" value="1"/>
</dbReference>
<dbReference type="SUPFAM" id="SSF55874">
    <property type="entry name" value="ATPase domain of HSP90 chaperone/DNA topoisomerase II/histidine kinase"/>
    <property type="match status" value="1"/>
</dbReference>
<evidence type="ECO:0000256" key="4">
    <source>
        <dbReference type="ARBA" id="ARBA00022553"/>
    </source>
</evidence>
<dbReference type="Pfam" id="PF03924">
    <property type="entry name" value="CHASE"/>
    <property type="match status" value="1"/>
</dbReference>
<dbReference type="GO" id="GO:0000155">
    <property type="term" value="F:phosphorelay sensor kinase activity"/>
    <property type="evidence" value="ECO:0007669"/>
    <property type="project" value="InterPro"/>
</dbReference>
<dbReference type="Gene3D" id="1.10.287.130">
    <property type="match status" value="1"/>
</dbReference>
<dbReference type="PRINTS" id="PR00344">
    <property type="entry name" value="BCTRLSENSOR"/>
</dbReference>
<evidence type="ECO:0000256" key="2">
    <source>
        <dbReference type="ARBA" id="ARBA00004370"/>
    </source>
</evidence>
<evidence type="ECO:0000313" key="15">
    <source>
        <dbReference type="Proteomes" id="UP000018004"/>
    </source>
</evidence>
<dbReference type="Gene3D" id="3.30.450.350">
    <property type="entry name" value="CHASE domain"/>
    <property type="match status" value="1"/>
</dbReference>
<name>V6SH53_9FLAO</name>
<reference evidence="14 15" key="1">
    <citation type="submission" date="2013-08" db="EMBL/GenBank/DDBJ databases">
        <title>Flavobacterium limnosediminis JC2902 genome sequencing.</title>
        <authorList>
            <person name="Lee K."/>
            <person name="Yi H."/>
            <person name="Park S."/>
            <person name="Chun J."/>
        </authorList>
    </citation>
    <scope>NUCLEOTIDE SEQUENCE [LARGE SCALE GENOMIC DNA]</scope>
    <source>
        <strain evidence="14 15">JC2902</strain>
    </source>
</reference>
<keyword evidence="8 11" id="KW-1133">Transmembrane helix</keyword>
<evidence type="ECO:0000259" key="13">
    <source>
        <dbReference type="PROSITE" id="PS50839"/>
    </source>
</evidence>
<dbReference type="AlphaFoldDB" id="V6SH53"/>
<keyword evidence="10" id="KW-0175">Coiled coil</keyword>
<comment type="subcellular location">
    <subcellularLocation>
        <location evidence="2">Membrane</location>
    </subcellularLocation>
</comment>
<dbReference type="InterPro" id="IPR004358">
    <property type="entry name" value="Sig_transdc_His_kin-like_C"/>
</dbReference>
<dbReference type="Proteomes" id="UP000018004">
    <property type="component" value="Unassembled WGS sequence"/>
</dbReference>